<sequence>MNYQPAFDFAMDSCYNAPTVDHAGAVKSGRSTCDIKDLNDAVECRVPSYLDNNNVYVRSRTNNGWTAQMYGYYFEVDHKERPAPVIFMIGNM</sequence>
<keyword evidence="2" id="KW-1185">Reference proteome</keyword>
<reference evidence="1" key="2">
    <citation type="submission" date="2022-07" db="EMBL/GenBank/DDBJ databases">
        <authorList>
            <person name="Goncalves M.F.M."/>
            <person name="Hilario S."/>
            <person name="Van De Peer Y."/>
            <person name="Esteves A.C."/>
            <person name="Alves A."/>
        </authorList>
    </citation>
    <scope>NUCLEOTIDE SEQUENCE</scope>
    <source>
        <strain evidence="1">MUM 19.33</strain>
    </source>
</reference>
<reference evidence="1" key="1">
    <citation type="journal article" date="2021" name="J Fungi (Basel)">
        <title>Genomic and Metabolomic Analyses of the Marine Fungus Emericellopsis cladophorae: Insights into Saltwater Adaptability Mechanisms and Its Biosynthetic Potential.</title>
        <authorList>
            <person name="Goncalves M.F.M."/>
            <person name="Hilario S."/>
            <person name="Van de Peer Y."/>
            <person name="Esteves A.C."/>
            <person name="Alves A."/>
        </authorList>
    </citation>
    <scope>NUCLEOTIDE SEQUENCE</scope>
    <source>
        <strain evidence="1">MUM 19.33</strain>
    </source>
</reference>
<evidence type="ECO:0000313" key="2">
    <source>
        <dbReference type="Proteomes" id="UP001055219"/>
    </source>
</evidence>
<dbReference type="OrthoDB" id="89086at2759"/>
<dbReference type="AlphaFoldDB" id="A0A9P9Y3L9"/>
<dbReference type="RefSeq" id="XP_051363566.1">
    <property type="nucleotide sequence ID" value="XM_051504885.1"/>
</dbReference>
<protein>
    <submittedName>
        <fullName evidence="1">Uncharacterized protein</fullName>
    </submittedName>
</protein>
<dbReference type="EMBL" id="JAGIXG020000011">
    <property type="protein sequence ID" value="KAI6782710.1"/>
    <property type="molecule type" value="Genomic_DNA"/>
</dbReference>
<dbReference type="Pfam" id="PF05630">
    <property type="entry name" value="NPP1"/>
    <property type="match status" value="1"/>
</dbReference>
<dbReference type="GeneID" id="75827372"/>
<dbReference type="PANTHER" id="PTHR33657">
    <property type="entry name" value="DOMAIN PROTEIN, PUTATIVE (AFU_ORTHOLOGUE AFUA_5G00600)-RELATED"/>
    <property type="match status" value="1"/>
</dbReference>
<proteinExistence type="predicted"/>
<dbReference type="PANTHER" id="PTHR33657:SF6">
    <property type="entry name" value="SECRETED PROTEIN"/>
    <property type="match status" value="1"/>
</dbReference>
<comment type="caution">
    <text evidence="1">The sequence shown here is derived from an EMBL/GenBank/DDBJ whole genome shotgun (WGS) entry which is preliminary data.</text>
</comment>
<name>A0A9P9Y3L9_9HYPO</name>
<accession>A0A9P9Y3L9</accession>
<evidence type="ECO:0000313" key="1">
    <source>
        <dbReference type="EMBL" id="KAI6782710.1"/>
    </source>
</evidence>
<gene>
    <name evidence="1" type="ORF">J7T54_000853</name>
</gene>
<organism evidence="1 2">
    <name type="scientific">Emericellopsis cladophorae</name>
    <dbReference type="NCBI Taxonomy" id="2686198"/>
    <lineage>
        <taxon>Eukaryota</taxon>
        <taxon>Fungi</taxon>
        <taxon>Dikarya</taxon>
        <taxon>Ascomycota</taxon>
        <taxon>Pezizomycotina</taxon>
        <taxon>Sordariomycetes</taxon>
        <taxon>Hypocreomycetidae</taxon>
        <taxon>Hypocreales</taxon>
        <taxon>Bionectriaceae</taxon>
        <taxon>Emericellopsis</taxon>
    </lineage>
</organism>
<dbReference type="Proteomes" id="UP001055219">
    <property type="component" value="Unassembled WGS sequence"/>
</dbReference>
<dbReference type="InterPro" id="IPR008701">
    <property type="entry name" value="NPP1"/>
</dbReference>